<feature type="transmembrane region" description="Helical" evidence="6">
    <location>
        <begin position="235"/>
        <end position="257"/>
    </location>
</feature>
<accession>A0AAN9ARP5</accession>
<protein>
    <recommendedName>
        <fullName evidence="6">Tetraspanin</fullName>
    </recommendedName>
</protein>
<dbReference type="InterPro" id="IPR000301">
    <property type="entry name" value="Tetraspanin_animals"/>
</dbReference>
<dbReference type="EMBL" id="JBAMIC010000022">
    <property type="protein sequence ID" value="KAK7091950.1"/>
    <property type="molecule type" value="Genomic_DNA"/>
</dbReference>
<dbReference type="PIRSF" id="PIRSF002419">
    <property type="entry name" value="Tetraspanin"/>
    <property type="match status" value="1"/>
</dbReference>
<sequence length="276" mass="30713">MSEKGASPTQLTLIFINLLFVVAGIASMAVGGWVLIYREEVRVLTLIDVATNDLGLLQNAAILLVTSGIVIFVLGFMGCRATFRDQKCYRVVYIGLVLLCCVITVVACVLAFVYRDQVEDKLLTHLEKKLKTEYQGFTSSKVDFSQALDYAQVDFGCCGVQSHKDYEEAMSWTVRNSAVVPPTCCVMSDKEAYLDDRFITLEDTSCVTVPTATNSYIEKPCYNELKDWMEEQVTIVGGIAIGTIVLQLLSVLFLVAIMKKQGKDTDYLHRSNLYNT</sequence>
<dbReference type="Gene3D" id="1.10.1450.10">
    <property type="entry name" value="Tetraspanin"/>
    <property type="match status" value="1"/>
</dbReference>
<dbReference type="PANTHER" id="PTHR19282">
    <property type="entry name" value="TETRASPANIN"/>
    <property type="match status" value="1"/>
</dbReference>
<feature type="transmembrane region" description="Helical" evidence="6">
    <location>
        <begin position="91"/>
        <end position="114"/>
    </location>
</feature>
<gene>
    <name evidence="7" type="ORF">V1264_009566</name>
</gene>
<comment type="subcellular location">
    <subcellularLocation>
        <location evidence="1 6">Membrane</location>
        <topology evidence="1 6">Multi-pass membrane protein</topology>
    </subcellularLocation>
</comment>
<name>A0AAN9ARP5_9CAEN</name>
<dbReference type="Pfam" id="PF00335">
    <property type="entry name" value="Tetraspanin"/>
    <property type="match status" value="1"/>
</dbReference>
<keyword evidence="3 6" id="KW-0812">Transmembrane</keyword>
<feature type="transmembrane region" description="Helical" evidence="6">
    <location>
        <begin position="12"/>
        <end position="36"/>
    </location>
</feature>
<evidence type="ECO:0000256" key="4">
    <source>
        <dbReference type="ARBA" id="ARBA00022989"/>
    </source>
</evidence>
<keyword evidence="4 6" id="KW-1133">Transmembrane helix</keyword>
<evidence type="ECO:0000256" key="1">
    <source>
        <dbReference type="ARBA" id="ARBA00004141"/>
    </source>
</evidence>
<dbReference type="Proteomes" id="UP001374579">
    <property type="component" value="Unassembled WGS sequence"/>
</dbReference>
<keyword evidence="8" id="KW-1185">Reference proteome</keyword>
<dbReference type="PANTHER" id="PTHR19282:SF544">
    <property type="entry name" value="TETRASPANIN"/>
    <property type="match status" value="1"/>
</dbReference>
<evidence type="ECO:0000256" key="3">
    <source>
        <dbReference type="ARBA" id="ARBA00022692"/>
    </source>
</evidence>
<dbReference type="PRINTS" id="PR00259">
    <property type="entry name" value="TMFOUR"/>
</dbReference>
<comment type="similarity">
    <text evidence="2 6">Belongs to the tetraspanin (TM4SF) family.</text>
</comment>
<evidence type="ECO:0000313" key="7">
    <source>
        <dbReference type="EMBL" id="KAK7091950.1"/>
    </source>
</evidence>
<comment type="caution">
    <text evidence="7">The sequence shown here is derived from an EMBL/GenBank/DDBJ whole genome shotgun (WGS) entry which is preliminary data.</text>
</comment>
<evidence type="ECO:0000256" key="2">
    <source>
        <dbReference type="ARBA" id="ARBA00006840"/>
    </source>
</evidence>
<keyword evidence="5 6" id="KW-0472">Membrane</keyword>
<dbReference type="SUPFAM" id="SSF48652">
    <property type="entry name" value="Tetraspanin"/>
    <property type="match status" value="1"/>
</dbReference>
<evidence type="ECO:0000256" key="5">
    <source>
        <dbReference type="ARBA" id="ARBA00023136"/>
    </source>
</evidence>
<dbReference type="InterPro" id="IPR008952">
    <property type="entry name" value="Tetraspanin_EC2_sf"/>
</dbReference>
<evidence type="ECO:0000313" key="8">
    <source>
        <dbReference type="Proteomes" id="UP001374579"/>
    </source>
</evidence>
<proteinExistence type="inferred from homology"/>
<dbReference type="InterPro" id="IPR018499">
    <property type="entry name" value="Tetraspanin/Peripherin"/>
</dbReference>
<dbReference type="AlphaFoldDB" id="A0AAN9ARP5"/>
<dbReference type="GO" id="GO:0005886">
    <property type="term" value="C:plasma membrane"/>
    <property type="evidence" value="ECO:0007669"/>
    <property type="project" value="TreeGrafter"/>
</dbReference>
<feature type="transmembrane region" description="Helical" evidence="6">
    <location>
        <begin position="56"/>
        <end position="79"/>
    </location>
</feature>
<reference evidence="7 8" key="1">
    <citation type="submission" date="2024-02" db="EMBL/GenBank/DDBJ databases">
        <title>Chromosome-scale genome assembly of the rough periwinkle Littorina saxatilis.</title>
        <authorList>
            <person name="De Jode A."/>
            <person name="Faria R."/>
            <person name="Formenti G."/>
            <person name="Sims Y."/>
            <person name="Smith T.P."/>
            <person name="Tracey A."/>
            <person name="Wood J.M.D."/>
            <person name="Zagrodzka Z.B."/>
            <person name="Johannesson K."/>
            <person name="Butlin R.K."/>
            <person name="Leder E.H."/>
        </authorList>
    </citation>
    <scope>NUCLEOTIDE SEQUENCE [LARGE SCALE GENOMIC DNA]</scope>
    <source>
        <strain evidence="7">Snail1</strain>
        <tissue evidence="7">Muscle</tissue>
    </source>
</reference>
<organism evidence="7 8">
    <name type="scientific">Littorina saxatilis</name>
    <dbReference type="NCBI Taxonomy" id="31220"/>
    <lineage>
        <taxon>Eukaryota</taxon>
        <taxon>Metazoa</taxon>
        <taxon>Spiralia</taxon>
        <taxon>Lophotrochozoa</taxon>
        <taxon>Mollusca</taxon>
        <taxon>Gastropoda</taxon>
        <taxon>Caenogastropoda</taxon>
        <taxon>Littorinimorpha</taxon>
        <taxon>Littorinoidea</taxon>
        <taxon>Littorinidae</taxon>
        <taxon>Littorina</taxon>
    </lineage>
</organism>
<evidence type="ECO:0000256" key="6">
    <source>
        <dbReference type="RuleBase" id="RU361218"/>
    </source>
</evidence>